<evidence type="ECO:0000259" key="4">
    <source>
        <dbReference type="SMART" id="SM00796"/>
    </source>
</evidence>
<keyword evidence="2 5" id="KW-0378">Hydrolase</keyword>
<keyword evidence="1" id="KW-0547">Nucleotide-binding</keyword>
<dbReference type="SUPFAM" id="SSF50891">
    <property type="entry name" value="Cyclophilin-like"/>
    <property type="match status" value="1"/>
</dbReference>
<evidence type="ECO:0000256" key="3">
    <source>
        <dbReference type="ARBA" id="ARBA00022840"/>
    </source>
</evidence>
<dbReference type="Proteomes" id="UP000002791">
    <property type="component" value="Chromosome"/>
</dbReference>
<protein>
    <submittedName>
        <fullName evidence="5">Allophanate hydrolase subunit 1</fullName>
    </submittedName>
</protein>
<reference evidence="5 6" key="1">
    <citation type="submission" date="2011-11" db="EMBL/GenBank/DDBJ databases">
        <title>The Noncontiguous Finished sequence of Saccharomonospora cyanea NA-134.</title>
        <authorList>
            <consortium name="US DOE Joint Genome Institute"/>
            <person name="Lucas S."/>
            <person name="Han J."/>
            <person name="Lapidus A."/>
            <person name="Cheng J.-F."/>
            <person name="Goodwin L."/>
            <person name="Pitluck S."/>
            <person name="Peters L."/>
            <person name="Ovchinnikova G."/>
            <person name="Lu M."/>
            <person name="Detter J.C."/>
            <person name="Han C."/>
            <person name="Tapia R."/>
            <person name="Land M."/>
            <person name="Hauser L."/>
            <person name="Kyrpides N."/>
            <person name="Ivanova N."/>
            <person name="Pagani I."/>
            <person name="Brambilla E.-M."/>
            <person name="Klenk H.-P."/>
            <person name="Woyke T."/>
        </authorList>
    </citation>
    <scope>NUCLEOTIDE SEQUENCE [LARGE SCALE GENOMIC DNA]</scope>
    <source>
        <strain evidence="5 6">NA-134</strain>
    </source>
</reference>
<sequence length="215" mass="22565">MRLLPCADTGLLVELDDLAQVMGLHAALRADPPAGVVDLVPAARTLLVRFDPRETDRAAIENAVDAANAVSAVSAASAVSATETPRTGAEVVEIPVTYDGEDLAEVAELLGLTPRQVVAAHTGASWTVAFGGFAPGFGYLTADAWPHDVPRRGESRTAVPEGAVAVAGPFSGVYPRSSPGGWRLLGRTETTLWDVHREPPALLRPGVRVRFVEVS</sequence>
<evidence type="ECO:0000256" key="2">
    <source>
        <dbReference type="ARBA" id="ARBA00022801"/>
    </source>
</evidence>
<dbReference type="Gene3D" id="3.30.1360.40">
    <property type="match status" value="1"/>
</dbReference>
<organism evidence="5 6">
    <name type="scientific">Saccharomonospora cyanea NA-134</name>
    <dbReference type="NCBI Taxonomy" id="882082"/>
    <lineage>
        <taxon>Bacteria</taxon>
        <taxon>Bacillati</taxon>
        <taxon>Actinomycetota</taxon>
        <taxon>Actinomycetes</taxon>
        <taxon>Pseudonocardiales</taxon>
        <taxon>Pseudonocardiaceae</taxon>
        <taxon>Saccharomonospora</taxon>
    </lineage>
</organism>
<dbReference type="EMBL" id="CM001440">
    <property type="protein sequence ID" value="EHR59654.1"/>
    <property type="molecule type" value="Genomic_DNA"/>
</dbReference>
<dbReference type="Gene3D" id="2.40.100.10">
    <property type="entry name" value="Cyclophilin-like"/>
    <property type="match status" value="1"/>
</dbReference>
<accession>H5XIQ2</accession>
<dbReference type="eggNOG" id="COG2049">
    <property type="taxonomic scope" value="Bacteria"/>
</dbReference>
<dbReference type="InterPro" id="IPR010016">
    <property type="entry name" value="PxpB"/>
</dbReference>
<name>H5XIQ2_9PSEU</name>
<dbReference type="HOGENOM" id="CLU_020207_0_1_11"/>
<dbReference type="SMART" id="SM00796">
    <property type="entry name" value="AHS1"/>
    <property type="match status" value="1"/>
</dbReference>
<evidence type="ECO:0000313" key="6">
    <source>
        <dbReference type="Proteomes" id="UP000002791"/>
    </source>
</evidence>
<dbReference type="OrthoDB" id="9778567at2"/>
<evidence type="ECO:0000256" key="1">
    <source>
        <dbReference type="ARBA" id="ARBA00022741"/>
    </source>
</evidence>
<dbReference type="GO" id="GO:0016787">
    <property type="term" value="F:hydrolase activity"/>
    <property type="evidence" value="ECO:0007669"/>
    <property type="project" value="UniProtKB-KW"/>
</dbReference>
<dbReference type="InterPro" id="IPR003833">
    <property type="entry name" value="CT_C_D"/>
</dbReference>
<dbReference type="RefSeq" id="WP_005453688.1">
    <property type="nucleotide sequence ID" value="NZ_CM001440.1"/>
</dbReference>
<dbReference type="STRING" id="882082.SaccyDRAFT_0730"/>
<keyword evidence="3" id="KW-0067">ATP-binding</keyword>
<dbReference type="InterPro" id="IPR029000">
    <property type="entry name" value="Cyclophilin-like_dom_sf"/>
</dbReference>
<dbReference type="GO" id="GO:0005524">
    <property type="term" value="F:ATP binding"/>
    <property type="evidence" value="ECO:0007669"/>
    <property type="project" value="UniProtKB-KW"/>
</dbReference>
<dbReference type="SUPFAM" id="SSF160467">
    <property type="entry name" value="PH0987 N-terminal domain-like"/>
    <property type="match status" value="1"/>
</dbReference>
<dbReference type="Pfam" id="PF02682">
    <property type="entry name" value="CT_C_D"/>
    <property type="match status" value="1"/>
</dbReference>
<proteinExistence type="predicted"/>
<feature type="domain" description="Carboxyltransferase" evidence="4">
    <location>
        <begin position="1"/>
        <end position="203"/>
    </location>
</feature>
<dbReference type="AlphaFoldDB" id="H5XIQ2"/>
<dbReference type="PANTHER" id="PTHR34698">
    <property type="entry name" value="5-OXOPROLINASE SUBUNIT B"/>
    <property type="match status" value="1"/>
</dbReference>
<evidence type="ECO:0000313" key="5">
    <source>
        <dbReference type="EMBL" id="EHR59654.1"/>
    </source>
</evidence>
<dbReference type="PANTHER" id="PTHR34698:SF2">
    <property type="entry name" value="5-OXOPROLINASE SUBUNIT B"/>
    <property type="match status" value="1"/>
</dbReference>
<gene>
    <name evidence="5" type="ORF">SaccyDRAFT_0730</name>
</gene>
<keyword evidence="6" id="KW-1185">Reference proteome</keyword>